<name>A0A4R7SZA7_9ACTN</name>
<organism evidence="4 5">
    <name type="scientific">Kribbella voronezhensis</name>
    <dbReference type="NCBI Taxonomy" id="2512212"/>
    <lineage>
        <taxon>Bacteria</taxon>
        <taxon>Bacillati</taxon>
        <taxon>Actinomycetota</taxon>
        <taxon>Actinomycetes</taxon>
        <taxon>Propionibacteriales</taxon>
        <taxon>Kribbellaceae</taxon>
        <taxon>Kribbella</taxon>
    </lineage>
</organism>
<dbReference type="Pfam" id="PF00440">
    <property type="entry name" value="TetR_N"/>
    <property type="match status" value="1"/>
</dbReference>
<keyword evidence="1 2" id="KW-0238">DNA-binding</keyword>
<protein>
    <submittedName>
        <fullName evidence="4">TetR family transcriptional regulator</fullName>
    </submittedName>
</protein>
<dbReference type="AlphaFoldDB" id="A0A4R7SZA7"/>
<keyword evidence="5" id="KW-1185">Reference proteome</keyword>
<feature type="domain" description="HTH tetR-type" evidence="3">
    <location>
        <begin position="14"/>
        <end position="74"/>
    </location>
</feature>
<evidence type="ECO:0000313" key="5">
    <source>
        <dbReference type="Proteomes" id="UP000295151"/>
    </source>
</evidence>
<dbReference type="InterPro" id="IPR041484">
    <property type="entry name" value="TetR_C_25"/>
</dbReference>
<dbReference type="SUPFAM" id="SSF46689">
    <property type="entry name" value="Homeodomain-like"/>
    <property type="match status" value="1"/>
</dbReference>
<dbReference type="PANTHER" id="PTHR30055:SF146">
    <property type="entry name" value="HTH-TYPE TRANSCRIPTIONAL DUAL REGULATOR CECR"/>
    <property type="match status" value="1"/>
</dbReference>
<gene>
    <name evidence="4" type="ORF">EV138_6720</name>
</gene>
<evidence type="ECO:0000313" key="4">
    <source>
        <dbReference type="EMBL" id="TDU84249.1"/>
    </source>
</evidence>
<feature type="DNA-binding region" description="H-T-H motif" evidence="2">
    <location>
        <begin position="37"/>
        <end position="56"/>
    </location>
</feature>
<dbReference type="InterPro" id="IPR001647">
    <property type="entry name" value="HTH_TetR"/>
</dbReference>
<dbReference type="GO" id="GO:0003700">
    <property type="term" value="F:DNA-binding transcription factor activity"/>
    <property type="evidence" value="ECO:0007669"/>
    <property type="project" value="TreeGrafter"/>
</dbReference>
<evidence type="ECO:0000256" key="1">
    <source>
        <dbReference type="ARBA" id="ARBA00023125"/>
    </source>
</evidence>
<dbReference type="PRINTS" id="PR00455">
    <property type="entry name" value="HTHTETR"/>
</dbReference>
<dbReference type="InterPro" id="IPR009057">
    <property type="entry name" value="Homeodomain-like_sf"/>
</dbReference>
<comment type="caution">
    <text evidence="4">The sequence shown here is derived from an EMBL/GenBank/DDBJ whole genome shotgun (WGS) entry which is preliminary data.</text>
</comment>
<evidence type="ECO:0000259" key="3">
    <source>
        <dbReference type="PROSITE" id="PS50977"/>
    </source>
</evidence>
<dbReference type="Gene3D" id="1.10.357.10">
    <property type="entry name" value="Tetracycline Repressor, domain 2"/>
    <property type="match status" value="1"/>
</dbReference>
<proteinExistence type="predicted"/>
<sequence>MFSMLYMRSSSSDLTARAQIRDRALELFAQRGPDAVTVRDIAASAGVSPGLVIHHFGSKQGLREVVDSYVAGIFDEMFAAVAGDPAMLSDTSPQGTSGLAELMLTSLPTDSPVPAYLRRLLLTGDGTGRELFRRWYAATAAMTEQLSAAGVLRPAEDPAVRAAFLLVNDLAVVLLRDHLTDVLGIDPLTPDGMRRWAADVVTAYTQGVFGSEES</sequence>
<dbReference type="Proteomes" id="UP000295151">
    <property type="component" value="Unassembled WGS sequence"/>
</dbReference>
<dbReference type="GO" id="GO:0000976">
    <property type="term" value="F:transcription cis-regulatory region binding"/>
    <property type="evidence" value="ECO:0007669"/>
    <property type="project" value="TreeGrafter"/>
</dbReference>
<reference evidence="4 5" key="1">
    <citation type="submission" date="2019-03" db="EMBL/GenBank/DDBJ databases">
        <title>Genomic Encyclopedia of Type Strains, Phase III (KMG-III): the genomes of soil and plant-associated and newly described type strains.</title>
        <authorList>
            <person name="Whitman W."/>
        </authorList>
    </citation>
    <scope>NUCLEOTIDE SEQUENCE [LARGE SCALE GENOMIC DNA]</scope>
    <source>
        <strain evidence="4 5">VKM Ac-2575</strain>
    </source>
</reference>
<dbReference type="PANTHER" id="PTHR30055">
    <property type="entry name" value="HTH-TYPE TRANSCRIPTIONAL REGULATOR RUTR"/>
    <property type="match status" value="1"/>
</dbReference>
<accession>A0A4R7SZA7</accession>
<dbReference type="PROSITE" id="PS50977">
    <property type="entry name" value="HTH_TETR_2"/>
    <property type="match status" value="1"/>
</dbReference>
<evidence type="ECO:0000256" key="2">
    <source>
        <dbReference type="PROSITE-ProRule" id="PRU00335"/>
    </source>
</evidence>
<dbReference type="EMBL" id="SOCE01000002">
    <property type="protein sequence ID" value="TDU84249.1"/>
    <property type="molecule type" value="Genomic_DNA"/>
</dbReference>
<dbReference type="Pfam" id="PF17933">
    <property type="entry name" value="TetR_C_25"/>
    <property type="match status" value="1"/>
</dbReference>
<dbReference type="InterPro" id="IPR050109">
    <property type="entry name" value="HTH-type_TetR-like_transc_reg"/>
</dbReference>